<name>A0ABD3IB52_9MARC</name>
<reference evidence="2 3" key="1">
    <citation type="submission" date="2024-09" db="EMBL/GenBank/DDBJ databases">
        <title>Chromosome-scale assembly of Riccia sorocarpa.</title>
        <authorList>
            <person name="Paukszto L."/>
        </authorList>
    </citation>
    <scope>NUCLEOTIDE SEQUENCE [LARGE SCALE GENOMIC DNA]</scope>
    <source>
        <strain evidence="2">LP-2024</strain>
        <tissue evidence="2">Aerial parts of the thallus</tissue>
    </source>
</reference>
<dbReference type="InterPro" id="IPR036691">
    <property type="entry name" value="Endo/exonu/phosph_ase_sf"/>
</dbReference>
<dbReference type="AlphaFoldDB" id="A0ABD3IB52"/>
<keyword evidence="3" id="KW-1185">Reference proteome</keyword>
<accession>A0ABD3IB52</accession>
<dbReference type="Gene3D" id="3.60.10.10">
    <property type="entry name" value="Endonuclease/exonuclease/phosphatase"/>
    <property type="match status" value="1"/>
</dbReference>
<sequence length="791" mass="88668">MGSQLSEGAVTRTFMNGGLNMGHTSRGRSRRLVTLARKAGGRNTATGARKTTIQPLPASTVPLPLMERQPGEGMSQTALNHEVVRPSNSKKRRCSMGTGRDYSTLAISSLGRRRGVVLVYRKDLQLFESGGDRSGRFVWAKFRREDEDFNVVSVYGPNNARERIEFWRHLRDELPQGKWLAAGDWNAVASSLDSSSKSNVQSEEEAVVFQDFCAAFSIRDAREWALKTEGPRFSHAQFRQGKLSWSRIDRVYFSHFEVRKVIHHVRAKFISEGDACSGYFFRRFRRRRLKTTISKIKTDEGVLLQNPDDIKLVVQHHYTALYSQEEGNPGQEEATESLLSVTDQRLSPQQKLLLDDLPSDNEIFHSLLLLPQGKSPGIDGMSPEVMRLLWPFIGRSFCAAGREFWLSGSLLPFFKDGLIFLLPKVENPATLGQWRPITLLNTVYKVLAKLLASRLALVLPTLVPREQQGFVKGRTPQNCVITFSLVHEALKRERRSAFFVSLDQDKAYDRLLPSFLWRDLQHLDFPVSFVNAVKALQEGVESTILFNGHLLSPFKIGKGVRQGCPLSPLLFVLASIPLIQKIKAENARGSILAVNLGPGIDMSSMCLADDLAIFTQIHRDSFTNLLVFLDLATGGRVNLKKSKVLMIGVATRPPDWLSGFGLSVVGQTEVTRYLGAPLSTTWRGIDNGQTLLQSLHSKTQYFSSSLLPFESRVLALKHGVFLALIYQMSNTKFKRTSLHECNKILRGFLWSVDSEGKARKSLVAWDNLVLPMFWGGLGCLMPKISKLPSFA</sequence>
<dbReference type="PANTHER" id="PTHR19446">
    <property type="entry name" value="REVERSE TRANSCRIPTASES"/>
    <property type="match status" value="1"/>
</dbReference>
<evidence type="ECO:0000313" key="2">
    <source>
        <dbReference type="EMBL" id="KAL3699779.1"/>
    </source>
</evidence>
<comment type="caution">
    <text evidence="2">The sequence shown here is derived from an EMBL/GenBank/DDBJ whole genome shotgun (WGS) entry which is preliminary data.</text>
</comment>
<evidence type="ECO:0000313" key="3">
    <source>
        <dbReference type="Proteomes" id="UP001633002"/>
    </source>
</evidence>
<dbReference type="Proteomes" id="UP001633002">
    <property type="component" value="Unassembled WGS sequence"/>
</dbReference>
<proteinExistence type="predicted"/>
<dbReference type="PROSITE" id="PS50878">
    <property type="entry name" value="RT_POL"/>
    <property type="match status" value="1"/>
</dbReference>
<dbReference type="SUPFAM" id="SSF56672">
    <property type="entry name" value="DNA/RNA polymerases"/>
    <property type="match status" value="1"/>
</dbReference>
<gene>
    <name evidence="2" type="ORF">R1sor_017801</name>
</gene>
<organism evidence="2 3">
    <name type="scientific">Riccia sorocarpa</name>
    <dbReference type="NCBI Taxonomy" id="122646"/>
    <lineage>
        <taxon>Eukaryota</taxon>
        <taxon>Viridiplantae</taxon>
        <taxon>Streptophyta</taxon>
        <taxon>Embryophyta</taxon>
        <taxon>Marchantiophyta</taxon>
        <taxon>Marchantiopsida</taxon>
        <taxon>Marchantiidae</taxon>
        <taxon>Marchantiales</taxon>
        <taxon>Ricciaceae</taxon>
        <taxon>Riccia</taxon>
    </lineage>
</organism>
<dbReference type="EMBL" id="JBJQOH010000001">
    <property type="protein sequence ID" value="KAL3699779.1"/>
    <property type="molecule type" value="Genomic_DNA"/>
</dbReference>
<dbReference type="InterPro" id="IPR043502">
    <property type="entry name" value="DNA/RNA_pol_sf"/>
</dbReference>
<feature type="domain" description="Reverse transcriptase" evidence="1">
    <location>
        <begin position="403"/>
        <end position="664"/>
    </location>
</feature>
<dbReference type="CDD" id="cd01650">
    <property type="entry name" value="RT_nLTR_like"/>
    <property type="match status" value="1"/>
</dbReference>
<dbReference type="InterPro" id="IPR000477">
    <property type="entry name" value="RT_dom"/>
</dbReference>
<dbReference type="SUPFAM" id="SSF56219">
    <property type="entry name" value="DNase I-like"/>
    <property type="match status" value="1"/>
</dbReference>
<evidence type="ECO:0000259" key="1">
    <source>
        <dbReference type="PROSITE" id="PS50878"/>
    </source>
</evidence>
<protein>
    <recommendedName>
        <fullName evidence="1">Reverse transcriptase domain-containing protein</fullName>
    </recommendedName>
</protein>
<dbReference type="Pfam" id="PF00078">
    <property type="entry name" value="RVT_1"/>
    <property type="match status" value="1"/>
</dbReference>